<dbReference type="GO" id="GO:0005783">
    <property type="term" value="C:endoplasmic reticulum"/>
    <property type="evidence" value="ECO:0007669"/>
    <property type="project" value="UniProtKB-ARBA"/>
</dbReference>
<dbReference type="OMA" id="NYWRAME"/>
<dbReference type="InterPro" id="IPR036300">
    <property type="entry name" value="MIR_dom_sf"/>
</dbReference>
<dbReference type="FunFam" id="2.80.10.50:FF:000023">
    <property type="entry name" value="Stromal cell-derived factor 2-like 1"/>
    <property type="match status" value="1"/>
</dbReference>
<evidence type="ECO:0000256" key="4">
    <source>
        <dbReference type="SAM" id="SignalP"/>
    </source>
</evidence>
<dbReference type="GeneTree" id="ENSGT00940000160018"/>
<dbReference type="Proteomes" id="UP000694388">
    <property type="component" value="Unplaced"/>
</dbReference>
<dbReference type="GO" id="GO:0032991">
    <property type="term" value="C:protein-containing complex"/>
    <property type="evidence" value="ECO:0007669"/>
    <property type="project" value="UniProtKB-ARBA"/>
</dbReference>
<name>A0A8C4N896_EPTBU</name>
<feature type="domain" description="MIR" evidence="5">
    <location>
        <begin position="89"/>
        <end position="144"/>
    </location>
</feature>
<accession>A0A8C4N896</accession>
<dbReference type="AlphaFoldDB" id="A0A8C4N896"/>
<dbReference type="GO" id="GO:0005576">
    <property type="term" value="C:extracellular region"/>
    <property type="evidence" value="ECO:0007669"/>
    <property type="project" value="UniProtKB-SubCell"/>
</dbReference>
<reference evidence="6" key="2">
    <citation type="submission" date="2025-09" db="UniProtKB">
        <authorList>
            <consortium name="Ensembl"/>
        </authorList>
    </citation>
    <scope>IDENTIFICATION</scope>
</reference>
<feature type="signal peptide" evidence="4">
    <location>
        <begin position="1"/>
        <end position="26"/>
    </location>
</feature>
<proteinExistence type="predicted"/>
<dbReference type="PANTHER" id="PTHR46809">
    <property type="entry name" value="STROMAL CELL-DERIVED FACTOR 2-LIKE PROTEIN"/>
    <property type="match status" value="1"/>
</dbReference>
<dbReference type="InterPro" id="IPR016093">
    <property type="entry name" value="MIR_motif"/>
</dbReference>
<dbReference type="Ensembl" id="ENSEBUT00000004304.1">
    <property type="protein sequence ID" value="ENSEBUP00000003904.1"/>
    <property type="gene ID" value="ENSEBUG00000002794.1"/>
</dbReference>
<evidence type="ECO:0000259" key="5">
    <source>
        <dbReference type="PROSITE" id="PS50919"/>
    </source>
</evidence>
<evidence type="ECO:0000256" key="3">
    <source>
        <dbReference type="ARBA" id="ARBA00022737"/>
    </source>
</evidence>
<dbReference type="PROSITE" id="PS50919">
    <property type="entry name" value="MIR"/>
    <property type="match status" value="3"/>
</dbReference>
<evidence type="ECO:0000313" key="7">
    <source>
        <dbReference type="Proteomes" id="UP000694388"/>
    </source>
</evidence>
<dbReference type="SUPFAM" id="SSF82109">
    <property type="entry name" value="MIR domain"/>
    <property type="match status" value="1"/>
</dbReference>
<feature type="chain" id="PRO_5034153590" evidence="4">
    <location>
        <begin position="27"/>
        <end position="214"/>
    </location>
</feature>
<evidence type="ECO:0000256" key="2">
    <source>
        <dbReference type="ARBA" id="ARBA00022729"/>
    </source>
</evidence>
<feature type="domain" description="MIR" evidence="5">
    <location>
        <begin position="145"/>
        <end position="199"/>
    </location>
</feature>
<keyword evidence="3" id="KW-0677">Repeat</keyword>
<feature type="domain" description="MIR" evidence="5">
    <location>
        <begin position="28"/>
        <end position="82"/>
    </location>
</feature>
<dbReference type="CDD" id="cd23293">
    <property type="entry name" value="beta-trefoil_MIR_SDF2_meta"/>
    <property type="match status" value="1"/>
</dbReference>
<sequence>MDVCFVTWSIHLQVCVWLSLFVGIRGQEGTVTCGSVVKLLNGKHDVRLHSHDVKYGSGSGQQSVTAVKEADDGNSYWRLRGVNADCQRGEPVACGQVLRLTHMNTGRNLHSHHFSSPLSGQQEVSAFGEGGEGDQLDHWVVECSGKHWRRSETVKFKHLVTGVWLSVSGEQYGRPISGQREVSGASSPSQHSSWKAMEGVFLQAQAEHASHTEL</sequence>
<protein>
    <submittedName>
        <fullName evidence="6">Stromal cell-derived factor 2-like 1</fullName>
    </submittedName>
</protein>
<dbReference type="SMART" id="SM00472">
    <property type="entry name" value="MIR"/>
    <property type="match status" value="3"/>
</dbReference>
<comment type="subcellular location">
    <subcellularLocation>
        <location evidence="1">Secreted</location>
    </subcellularLocation>
</comment>
<keyword evidence="2 4" id="KW-0732">Signal</keyword>
<dbReference type="Gene3D" id="2.80.10.50">
    <property type="match status" value="1"/>
</dbReference>
<evidence type="ECO:0000313" key="6">
    <source>
        <dbReference type="Ensembl" id="ENSEBUP00000003904.1"/>
    </source>
</evidence>
<keyword evidence="7" id="KW-1185">Reference proteome</keyword>
<organism evidence="6 7">
    <name type="scientific">Eptatretus burgeri</name>
    <name type="common">Inshore hagfish</name>
    <dbReference type="NCBI Taxonomy" id="7764"/>
    <lineage>
        <taxon>Eukaryota</taxon>
        <taxon>Metazoa</taxon>
        <taxon>Chordata</taxon>
        <taxon>Craniata</taxon>
        <taxon>Vertebrata</taxon>
        <taxon>Cyclostomata</taxon>
        <taxon>Myxini</taxon>
        <taxon>Myxiniformes</taxon>
        <taxon>Myxinidae</taxon>
        <taxon>Eptatretinae</taxon>
        <taxon>Eptatretus</taxon>
    </lineage>
</organism>
<reference evidence="6" key="1">
    <citation type="submission" date="2025-08" db="UniProtKB">
        <authorList>
            <consortium name="Ensembl"/>
        </authorList>
    </citation>
    <scope>IDENTIFICATION</scope>
</reference>
<dbReference type="Pfam" id="PF02815">
    <property type="entry name" value="MIR"/>
    <property type="match status" value="1"/>
</dbReference>
<dbReference type="PANTHER" id="PTHR46809:SF2">
    <property type="entry name" value="GH21273P"/>
    <property type="match status" value="1"/>
</dbReference>
<evidence type="ECO:0000256" key="1">
    <source>
        <dbReference type="ARBA" id="ARBA00004613"/>
    </source>
</evidence>